<evidence type="ECO:0000313" key="1">
    <source>
        <dbReference type="EMBL" id="KAL1396644.1"/>
    </source>
</evidence>
<proteinExistence type="predicted"/>
<keyword evidence="2" id="KW-1185">Reference proteome</keyword>
<dbReference type="EMBL" id="JBEHCU010006632">
    <property type="protein sequence ID" value="KAL1396644.1"/>
    <property type="molecule type" value="Genomic_DNA"/>
</dbReference>
<organism evidence="1 2">
    <name type="scientific">Culex pipiens pipiens</name>
    <name type="common">Northern house mosquito</name>
    <dbReference type="NCBI Taxonomy" id="38569"/>
    <lineage>
        <taxon>Eukaryota</taxon>
        <taxon>Metazoa</taxon>
        <taxon>Ecdysozoa</taxon>
        <taxon>Arthropoda</taxon>
        <taxon>Hexapoda</taxon>
        <taxon>Insecta</taxon>
        <taxon>Pterygota</taxon>
        <taxon>Neoptera</taxon>
        <taxon>Endopterygota</taxon>
        <taxon>Diptera</taxon>
        <taxon>Nematocera</taxon>
        <taxon>Culicoidea</taxon>
        <taxon>Culicidae</taxon>
        <taxon>Culicinae</taxon>
        <taxon>Culicini</taxon>
        <taxon>Culex</taxon>
        <taxon>Culex</taxon>
    </lineage>
</organism>
<reference evidence="1 2" key="1">
    <citation type="submission" date="2024-05" db="EMBL/GenBank/DDBJ databases">
        <title>Culex pipiens pipiens assembly and annotation.</title>
        <authorList>
            <person name="Alout H."/>
            <person name="Durand T."/>
        </authorList>
    </citation>
    <scope>NUCLEOTIDE SEQUENCE [LARGE SCALE GENOMIC DNA]</scope>
    <source>
        <strain evidence="1">HA-2024</strain>
        <tissue evidence="1">Whole body</tissue>
    </source>
</reference>
<feature type="non-terminal residue" evidence="1">
    <location>
        <position position="90"/>
    </location>
</feature>
<evidence type="ECO:0000313" key="2">
    <source>
        <dbReference type="Proteomes" id="UP001562425"/>
    </source>
</evidence>
<gene>
    <name evidence="1" type="ORF">pipiens_010383</name>
</gene>
<name>A0ABD1DDV1_CULPP</name>
<comment type="caution">
    <text evidence="1">The sequence shown here is derived from an EMBL/GenBank/DDBJ whole genome shotgun (WGS) entry which is preliminary data.</text>
</comment>
<dbReference type="Proteomes" id="UP001562425">
    <property type="component" value="Unassembled WGS sequence"/>
</dbReference>
<accession>A0ABD1DDV1</accession>
<dbReference type="AlphaFoldDB" id="A0ABD1DDV1"/>
<protein>
    <submittedName>
        <fullName evidence="1">Uncharacterized protein</fullName>
    </submittedName>
</protein>
<sequence>MQSGHQGLAAATALQKKCQPFSTKWPARHRCCERRNDVRSALFSFPHYFKIFNKMAAGGVQLLQQWIKQRWTSDAAGESAGEPAGSRCGP</sequence>